<gene>
    <name evidence="16" type="ORF">EJ05DRAFT_266481</name>
</gene>
<proteinExistence type="inferred from homology"/>
<feature type="transmembrane region" description="Helical" evidence="13">
    <location>
        <begin position="200"/>
        <end position="219"/>
    </location>
</feature>
<feature type="signal peptide" evidence="14">
    <location>
        <begin position="1"/>
        <end position="20"/>
    </location>
</feature>
<dbReference type="RefSeq" id="XP_033595219.1">
    <property type="nucleotide sequence ID" value="XM_033740314.1"/>
</dbReference>
<accession>A0A6A6VQ48</accession>
<dbReference type="EC" id="1.16.1.9" evidence="3"/>
<evidence type="ECO:0000256" key="8">
    <source>
        <dbReference type="ARBA" id="ARBA00022989"/>
    </source>
</evidence>
<dbReference type="GO" id="GO:0006826">
    <property type="term" value="P:iron ion transport"/>
    <property type="evidence" value="ECO:0007669"/>
    <property type="project" value="TreeGrafter"/>
</dbReference>
<dbReference type="InterPro" id="IPR013130">
    <property type="entry name" value="Fe3_Rdtase_TM_dom"/>
</dbReference>
<dbReference type="CDD" id="cd06186">
    <property type="entry name" value="NOX_Duox_like_FAD_NADP"/>
    <property type="match status" value="1"/>
</dbReference>
<dbReference type="GeneID" id="54481368"/>
<feature type="chain" id="PRO_5025539268" description="ferric-chelate reductase (NADPH)" evidence="14">
    <location>
        <begin position="21"/>
        <end position="601"/>
    </location>
</feature>
<dbReference type="EMBL" id="ML996595">
    <property type="protein sequence ID" value="KAF2752768.1"/>
    <property type="molecule type" value="Genomic_DNA"/>
</dbReference>
<evidence type="ECO:0000256" key="4">
    <source>
        <dbReference type="ARBA" id="ARBA00022448"/>
    </source>
</evidence>
<keyword evidence="6 13" id="KW-0812">Transmembrane</keyword>
<comment type="catalytic activity">
    <reaction evidence="12">
        <text>2 a Fe(II)-siderophore + NADP(+) + H(+) = 2 a Fe(III)-siderophore + NADPH</text>
        <dbReference type="Rhea" id="RHEA:28795"/>
        <dbReference type="Rhea" id="RHEA-COMP:11342"/>
        <dbReference type="Rhea" id="RHEA-COMP:11344"/>
        <dbReference type="ChEBI" id="CHEBI:15378"/>
        <dbReference type="ChEBI" id="CHEBI:29033"/>
        <dbReference type="ChEBI" id="CHEBI:29034"/>
        <dbReference type="ChEBI" id="CHEBI:57783"/>
        <dbReference type="ChEBI" id="CHEBI:58349"/>
        <dbReference type="EC" id="1.16.1.9"/>
    </reaction>
</comment>
<dbReference type="PROSITE" id="PS51384">
    <property type="entry name" value="FAD_FR"/>
    <property type="match status" value="1"/>
</dbReference>
<dbReference type="SUPFAM" id="SSF63380">
    <property type="entry name" value="Riboflavin synthase domain-like"/>
    <property type="match status" value="1"/>
</dbReference>
<evidence type="ECO:0000256" key="11">
    <source>
        <dbReference type="ARBA" id="ARBA00023136"/>
    </source>
</evidence>
<comment type="similarity">
    <text evidence="2">Belongs to the ferric reductase (FRE) family.</text>
</comment>
<feature type="domain" description="FAD-binding FR-type" evidence="15">
    <location>
        <begin position="292"/>
        <end position="449"/>
    </location>
</feature>
<dbReference type="InterPro" id="IPR017938">
    <property type="entry name" value="Riboflavin_synthase-like_b-brl"/>
</dbReference>
<dbReference type="GO" id="GO:0005886">
    <property type="term" value="C:plasma membrane"/>
    <property type="evidence" value="ECO:0007669"/>
    <property type="project" value="UniProtKB-SubCell"/>
</dbReference>
<feature type="transmembrane region" description="Helical" evidence="13">
    <location>
        <begin position="127"/>
        <end position="147"/>
    </location>
</feature>
<evidence type="ECO:0000256" key="3">
    <source>
        <dbReference type="ARBA" id="ARBA00012668"/>
    </source>
</evidence>
<dbReference type="AlphaFoldDB" id="A0A6A6VQ48"/>
<evidence type="ECO:0000313" key="16">
    <source>
        <dbReference type="EMBL" id="KAF2752768.1"/>
    </source>
</evidence>
<evidence type="ECO:0000256" key="7">
    <source>
        <dbReference type="ARBA" id="ARBA00022982"/>
    </source>
</evidence>
<feature type="transmembrane region" description="Helical" evidence="13">
    <location>
        <begin position="239"/>
        <end position="260"/>
    </location>
</feature>
<keyword evidence="7" id="KW-0249">Electron transport</keyword>
<keyword evidence="17" id="KW-1185">Reference proteome</keyword>
<protein>
    <recommendedName>
        <fullName evidence="3">ferric-chelate reductase (NADPH)</fullName>
        <ecNumber evidence="3">1.16.1.9</ecNumber>
    </recommendedName>
</protein>
<dbReference type="SFLD" id="SFLDG01168">
    <property type="entry name" value="Ferric_reductase_subgroup_(FRE"/>
    <property type="match status" value="1"/>
</dbReference>
<dbReference type="InterPro" id="IPR013112">
    <property type="entry name" value="FAD-bd_8"/>
</dbReference>
<evidence type="ECO:0000256" key="9">
    <source>
        <dbReference type="ARBA" id="ARBA00023002"/>
    </source>
</evidence>
<evidence type="ECO:0000256" key="6">
    <source>
        <dbReference type="ARBA" id="ARBA00022692"/>
    </source>
</evidence>
<dbReference type="Pfam" id="PF08030">
    <property type="entry name" value="NAD_binding_6"/>
    <property type="match status" value="1"/>
</dbReference>
<feature type="transmembrane region" description="Helical" evidence="13">
    <location>
        <begin position="267"/>
        <end position="287"/>
    </location>
</feature>
<dbReference type="PANTHER" id="PTHR32361">
    <property type="entry name" value="FERRIC/CUPRIC REDUCTASE TRANSMEMBRANE COMPONENT"/>
    <property type="match status" value="1"/>
</dbReference>
<evidence type="ECO:0000256" key="10">
    <source>
        <dbReference type="ARBA" id="ARBA00023065"/>
    </source>
</evidence>
<name>A0A6A6VQ48_9PEZI</name>
<keyword evidence="9" id="KW-0560">Oxidoreductase</keyword>
<dbReference type="InterPro" id="IPR013121">
    <property type="entry name" value="Fe_red_NAD-bd_6"/>
</dbReference>
<evidence type="ECO:0000256" key="14">
    <source>
        <dbReference type="SAM" id="SignalP"/>
    </source>
</evidence>
<evidence type="ECO:0000256" key="1">
    <source>
        <dbReference type="ARBA" id="ARBA00004651"/>
    </source>
</evidence>
<evidence type="ECO:0000256" key="5">
    <source>
        <dbReference type="ARBA" id="ARBA00022475"/>
    </source>
</evidence>
<dbReference type="GO" id="GO:0006879">
    <property type="term" value="P:intracellular iron ion homeostasis"/>
    <property type="evidence" value="ECO:0007669"/>
    <property type="project" value="TreeGrafter"/>
</dbReference>
<keyword evidence="14" id="KW-0732">Signal</keyword>
<evidence type="ECO:0000259" key="15">
    <source>
        <dbReference type="PROSITE" id="PS51384"/>
    </source>
</evidence>
<keyword evidence="5" id="KW-1003">Cell membrane</keyword>
<keyword evidence="10" id="KW-0406">Ion transport</keyword>
<evidence type="ECO:0000256" key="2">
    <source>
        <dbReference type="ARBA" id="ARBA00006278"/>
    </source>
</evidence>
<dbReference type="OrthoDB" id="4494341at2759"/>
<keyword evidence="11 13" id="KW-0472">Membrane</keyword>
<reference evidence="16" key="1">
    <citation type="journal article" date="2020" name="Stud. Mycol.">
        <title>101 Dothideomycetes genomes: a test case for predicting lifestyles and emergence of pathogens.</title>
        <authorList>
            <person name="Haridas S."/>
            <person name="Albert R."/>
            <person name="Binder M."/>
            <person name="Bloem J."/>
            <person name="Labutti K."/>
            <person name="Salamov A."/>
            <person name="Andreopoulos B."/>
            <person name="Baker S."/>
            <person name="Barry K."/>
            <person name="Bills G."/>
            <person name="Bluhm B."/>
            <person name="Cannon C."/>
            <person name="Castanera R."/>
            <person name="Culley D."/>
            <person name="Daum C."/>
            <person name="Ezra D."/>
            <person name="Gonzalez J."/>
            <person name="Henrissat B."/>
            <person name="Kuo A."/>
            <person name="Liang C."/>
            <person name="Lipzen A."/>
            <person name="Lutzoni F."/>
            <person name="Magnuson J."/>
            <person name="Mondo S."/>
            <person name="Nolan M."/>
            <person name="Ohm R."/>
            <person name="Pangilinan J."/>
            <person name="Park H.-J."/>
            <person name="Ramirez L."/>
            <person name="Alfaro M."/>
            <person name="Sun H."/>
            <person name="Tritt A."/>
            <person name="Yoshinaga Y."/>
            <person name="Zwiers L.-H."/>
            <person name="Turgeon B."/>
            <person name="Goodwin S."/>
            <person name="Spatafora J."/>
            <person name="Crous P."/>
            <person name="Grigoriev I."/>
        </authorList>
    </citation>
    <scope>NUCLEOTIDE SEQUENCE</scope>
    <source>
        <strain evidence="16">CBS 121739</strain>
    </source>
</reference>
<dbReference type="InterPro" id="IPR017927">
    <property type="entry name" value="FAD-bd_FR_type"/>
</dbReference>
<dbReference type="SFLD" id="SFLDS00052">
    <property type="entry name" value="Ferric_Reductase_Domain"/>
    <property type="match status" value="1"/>
</dbReference>
<organism evidence="16 17">
    <name type="scientific">Pseudovirgaria hyperparasitica</name>
    <dbReference type="NCBI Taxonomy" id="470096"/>
    <lineage>
        <taxon>Eukaryota</taxon>
        <taxon>Fungi</taxon>
        <taxon>Dikarya</taxon>
        <taxon>Ascomycota</taxon>
        <taxon>Pezizomycotina</taxon>
        <taxon>Dothideomycetes</taxon>
        <taxon>Dothideomycetes incertae sedis</taxon>
        <taxon>Acrospermales</taxon>
        <taxon>Acrospermaceae</taxon>
        <taxon>Pseudovirgaria</taxon>
    </lineage>
</organism>
<dbReference type="Pfam" id="PF01794">
    <property type="entry name" value="Ferric_reduct"/>
    <property type="match status" value="1"/>
</dbReference>
<dbReference type="GO" id="GO:0015677">
    <property type="term" value="P:copper ion import"/>
    <property type="evidence" value="ECO:0007669"/>
    <property type="project" value="TreeGrafter"/>
</dbReference>
<dbReference type="GO" id="GO:0052851">
    <property type="term" value="F:ferric-chelate reductase (NADPH) activity"/>
    <property type="evidence" value="ECO:0007669"/>
    <property type="project" value="UniProtKB-EC"/>
</dbReference>
<evidence type="ECO:0000256" key="13">
    <source>
        <dbReference type="SAM" id="Phobius"/>
    </source>
</evidence>
<dbReference type="SUPFAM" id="SSF52343">
    <property type="entry name" value="Ferredoxin reductase-like, C-terminal NADP-linked domain"/>
    <property type="match status" value="1"/>
</dbReference>
<dbReference type="InterPro" id="IPR051410">
    <property type="entry name" value="Ferric/Cupric_Reductase"/>
</dbReference>
<evidence type="ECO:0000256" key="12">
    <source>
        <dbReference type="ARBA" id="ARBA00048483"/>
    </source>
</evidence>
<evidence type="ECO:0000313" key="17">
    <source>
        <dbReference type="Proteomes" id="UP000799437"/>
    </source>
</evidence>
<dbReference type="InterPro" id="IPR039261">
    <property type="entry name" value="FNR_nucleotide-bd"/>
</dbReference>
<keyword evidence="4" id="KW-0813">Transport</keyword>
<dbReference type="PANTHER" id="PTHR32361:SF24">
    <property type="entry name" value="REDUCTASE, PUTATIVE (AFU_ORTHOLOGUE AFUA_3G10820)-RELATED"/>
    <property type="match status" value="1"/>
</dbReference>
<keyword evidence="8 13" id="KW-1133">Transmembrane helix</keyword>
<dbReference type="Pfam" id="PF08022">
    <property type="entry name" value="FAD_binding_8"/>
    <property type="match status" value="1"/>
</dbReference>
<dbReference type="Gene3D" id="3.40.50.80">
    <property type="entry name" value="Nucleotide-binding domain of ferredoxin-NADP reductase (FNR) module"/>
    <property type="match status" value="1"/>
</dbReference>
<feature type="transmembrane region" description="Helical" evidence="13">
    <location>
        <begin position="162"/>
        <end position="179"/>
    </location>
</feature>
<feature type="transmembrane region" description="Helical" evidence="13">
    <location>
        <begin position="40"/>
        <end position="60"/>
    </location>
</feature>
<dbReference type="Proteomes" id="UP000799437">
    <property type="component" value="Unassembled WGS sequence"/>
</dbReference>
<comment type="subcellular location">
    <subcellularLocation>
        <location evidence="1">Cell membrane</location>
        <topology evidence="1">Multi-pass membrane protein</topology>
    </subcellularLocation>
</comment>
<sequence>MVMRLALYAALALFIHHVVADGGQWQNDGPSLSDLINIDLSFWLGWFFIAFVASFIIYQISLHTVRYVRTVTCLNNEKQRYFAAPNAHFSAWKRHIIDAPLWKHRHHREFRLSAAVNIGTLPSRLQALLLVGYLAMNCAYCVIDIDFNQPLKAYGSIIRDRFGVLAVVNMIPLFLMAGRNNPLINLCGISFDTFNLMHRWLGRIVVLQSLGHTIAWMIVKVEQKGWAGVKEKLLTSETIISGTVATAAMVLIVLSSPSIVRHAFYEMFLHVHIVLAVVSIGALWYHLKDHAQMPQLYAVIALWAFERGVRIMSLSYRNIGAGGTHLDVETLPGDALRVNMTIARPWKFRPGQHVYLYVPSVGWWTSHPFSLAWSSEEDSDSSTLSYSTDEKNLKLANDTLVPRKVRMSLIIRRRTGFTDTLFRRAHASPTGRFSTSGIVEGPYGGQSLTSYGTLMLFAAGVGITHQLPYVRDTVSAFAAGTTATRRCTLVWVIQSPEHLEWIRPWMTSILTQEKRRDVLRILLFVTRPRSTREIYSPSESVKMFPGKPNVQALVDQEMGAGVGAACVSVCGTGGLADDVRAAVRARQRVWNVDLREESFSW</sequence>